<evidence type="ECO:0000313" key="2">
    <source>
        <dbReference type="Proteomes" id="UP001396334"/>
    </source>
</evidence>
<name>A0ABR2QQ74_9ROSI</name>
<protein>
    <submittedName>
        <fullName evidence="1">Uncharacterized protein</fullName>
    </submittedName>
</protein>
<organism evidence="1 2">
    <name type="scientific">Hibiscus sabdariffa</name>
    <name type="common">roselle</name>
    <dbReference type="NCBI Taxonomy" id="183260"/>
    <lineage>
        <taxon>Eukaryota</taxon>
        <taxon>Viridiplantae</taxon>
        <taxon>Streptophyta</taxon>
        <taxon>Embryophyta</taxon>
        <taxon>Tracheophyta</taxon>
        <taxon>Spermatophyta</taxon>
        <taxon>Magnoliopsida</taxon>
        <taxon>eudicotyledons</taxon>
        <taxon>Gunneridae</taxon>
        <taxon>Pentapetalae</taxon>
        <taxon>rosids</taxon>
        <taxon>malvids</taxon>
        <taxon>Malvales</taxon>
        <taxon>Malvaceae</taxon>
        <taxon>Malvoideae</taxon>
        <taxon>Hibiscus</taxon>
    </lineage>
</organism>
<evidence type="ECO:0000313" key="1">
    <source>
        <dbReference type="EMBL" id="KAK9002822.1"/>
    </source>
</evidence>
<proteinExistence type="predicted"/>
<accession>A0ABR2QQ74</accession>
<dbReference type="Proteomes" id="UP001396334">
    <property type="component" value="Unassembled WGS sequence"/>
</dbReference>
<gene>
    <name evidence="1" type="ORF">V6N11_060402</name>
</gene>
<keyword evidence="2" id="KW-1185">Reference proteome</keyword>
<comment type="caution">
    <text evidence="1">The sequence shown here is derived from an EMBL/GenBank/DDBJ whole genome shotgun (WGS) entry which is preliminary data.</text>
</comment>
<dbReference type="EMBL" id="JBBPBN010000034">
    <property type="protein sequence ID" value="KAK9002822.1"/>
    <property type="molecule type" value="Genomic_DNA"/>
</dbReference>
<reference evidence="1 2" key="1">
    <citation type="journal article" date="2024" name="G3 (Bethesda)">
        <title>Genome assembly of Hibiscus sabdariffa L. provides insights into metabolisms of medicinal natural products.</title>
        <authorList>
            <person name="Kim T."/>
        </authorList>
    </citation>
    <scope>NUCLEOTIDE SEQUENCE [LARGE SCALE GENOMIC DNA]</scope>
    <source>
        <strain evidence="1">TK-2024</strain>
        <tissue evidence="1">Old leaves</tissue>
    </source>
</reference>
<sequence length="325" mass="34910">MTFLVDEGIDRGKGVVVAPLPSAADIASCSHVVSSNVNEVDAIGTGLPVEIVDCESGSIDVASAELVVGNDVEFGLIDVVSAELVVGNVVARNVSKLLVNVELVAGVVEASTAVIVDVPSIMPDQSIPAFPMASTEVMEPTKTAREASKGVADLMQQLKKNSKKSGTKERPRVVQISLGSRLSALARLQIPSPNGYYEIDELGNSVTTLPNVFNKTIHLVLAYVTIVIPVGTVQRLGSSPVGEMRPKVMQGILKFLLAKPMISIAVKPLQYMFHLCFCQRHWETLTRASFALAALATMAAVHAGIKLWKIRGTKHVLELQIYWCW</sequence>